<dbReference type="PROSITE" id="PS51340">
    <property type="entry name" value="MOSC"/>
    <property type="match status" value="1"/>
</dbReference>
<dbReference type="SUPFAM" id="SSF50800">
    <property type="entry name" value="PK beta-barrel domain-like"/>
    <property type="match status" value="1"/>
</dbReference>
<dbReference type="PANTHER" id="PTHR30212">
    <property type="entry name" value="PROTEIN YIIM"/>
    <property type="match status" value="1"/>
</dbReference>
<gene>
    <name evidence="2" type="ORF">FE782_23015</name>
</gene>
<organism evidence="2 3">
    <name type="scientific">Paenibacillus antri</name>
    <dbReference type="NCBI Taxonomy" id="2582848"/>
    <lineage>
        <taxon>Bacteria</taxon>
        <taxon>Bacillati</taxon>
        <taxon>Bacillota</taxon>
        <taxon>Bacilli</taxon>
        <taxon>Bacillales</taxon>
        <taxon>Paenibacillaceae</taxon>
        <taxon>Paenibacillus</taxon>
    </lineage>
</organism>
<feature type="domain" description="MOSC" evidence="1">
    <location>
        <begin position="30"/>
        <end position="164"/>
    </location>
</feature>
<dbReference type="InterPro" id="IPR005302">
    <property type="entry name" value="MoCF_Sase_C"/>
</dbReference>
<dbReference type="AlphaFoldDB" id="A0A5R9G0N3"/>
<dbReference type="Proteomes" id="UP000309676">
    <property type="component" value="Unassembled WGS sequence"/>
</dbReference>
<dbReference type="RefSeq" id="WP_138196697.1">
    <property type="nucleotide sequence ID" value="NZ_VCIW01000018.1"/>
</dbReference>
<sequence length="211" mass="23043">MELELFSLNVGKPTTVLYKGREVVTAIAKSPVAGPLRLDAAPLPGDEQADAVHHGGPDKAICAYCYEHYPYWERTIGKPLSPGAFGENFTLLGATEDEVRIGDTFRLGDALLQVSQPRVPCFKLSARHERPTLEAEVTASGFTGFYLRVLNPGAVAAGDRLRLETPHPAGVTVAEANRIMHRDKRDAAGLRRLLDVDALADSWRSQLSKRL</sequence>
<dbReference type="InterPro" id="IPR005163">
    <property type="entry name" value="Tri_helical_YiiM-like"/>
</dbReference>
<dbReference type="Pfam" id="PF03473">
    <property type="entry name" value="MOSC"/>
    <property type="match status" value="1"/>
</dbReference>
<evidence type="ECO:0000259" key="1">
    <source>
        <dbReference type="PROSITE" id="PS51340"/>
    </source>
</evidence>
<comment type="caution">
    <text evidence="2">The sequence shown here is derived from an EMBL/GenBank/DDBJ whole genome shotgun (WGS) entry which is preliminary data.</text>
</comment>
<dbReference type="Pfam" id="PF03475">
    <property type="entry name" value="YiiM_3-alpha"/>
    <property type="match status" value="1"/>
</dbReference>
<name>A0A5R9G0N3_9BACL</name>
<accession>A0A5R9G0N3</accession>
<reference evidence="2 3" key="1">
    <citation type="submission" date="2019-05" db="EMBL/GenBank/DDBJ databases">
        <authorList>
            <person name="Narsing Rao M.P."/>
            <person name="Li W.J."/>
        </authorList>
    </citation>
    <scope>NUCLEOTIDE SEQUENCE [LARGE SCALE GENOMIC DNA]</scope>
    <source>
        <strain evidence="2 3">SYSU_K30003</strain>
    </source>
</reference>
<dbReference type="GO" id="GO:0003824">
    <property type="term" value="F:catalytic activity"/>
    <property type="evidence" value="ECO:0007669"/>
    <property type="project" value="InterPro"/>
</dbReference>
<protein>
    <submittedName>
        <fullName evidence="2">MOSC domain-containing protein</fullName>
    </submittedName>
</protein>
<dbReference type="InterPro" id="IPR011037">
    <property type="entry name" value="Pyrv_Knase-like_insert_dom_sf"/>
</dbReference>
<keyword evidence="3" id="KW-1185">Reference proteome</keyword>
<dbReference type="InterPro" id="IPR052353">
    <property type="entry name" value="Benzoxazolinone_Detox_Enz"/>
</dbReference>
<evidence type="ECO:0000313" key="2">
    <source>
        <dbReference type="EMBL" id="TLS49877.1"/>
    </source>
</evidence>
<dbReference type="OrthoDB" id="9786134at2"/>
<proteinExistence type="predicted"/>
<dbReference type="EMBL" id="VCIW01000018">
    <property type="protein sequence ID" value="TLS49877.1"/>
    <property type="molecule type" value="Genomic_DNA"/>
</dbReference>
<dbReference type="PANTHER" id="PTHR30212:SF2">
    <property type="entry name" value="PROTEIN YIIM"/>
    <property type="match status" value="1"/>
</dbReference>
<dbReference type="GO" id="GO:0030170">
    <property type="term" value="F:pyridoxal phosphate binding"/>
    <property type="evidence" value="ECO:0007669"/>
    <property type="project" value="InterPro"/>
</dbReference>
<evidence type="ECO:0000313" key="3">
    <source>
        <dbReference type="Proteomes" id="UP000309676"/>
    </source>
</evidence>
<dbReference type="GO" id="GO:0030151">
    <property type="term" value="F:molybdenum ion binding"/>
    <property type="evidence" value="ECO:0007669"/>
    <property type="project" value="InterPro"/>
</dbReference>
<dbReference type="Gene3D" id="2.40.33.20">
    <property type="entry name" value="PK beta-barrel domain-like"/>
    <property type="match status" value="1"/>
</dbReference>